<dbReference type="PROSITE" id="PS52029">
    <property type="entry name" value="LD_TPASE"/>
    <property type="match status" value="1"/>
</dbReference>
<evidence type="ECO:0000256" key="2">
    <source>
        <dbReference type="ARBA" id="ARBA00022679"/>
    </source>
</evidence>
<dbReference type="eggNOG" id="COG1376">
    <property type="taxonomic scope" value="Bacteria"/>
</dbReference>
<dbReference type="CDD" id="cd16913">
    <property type="entry name" value="YkuD_like"/>
    <property type="match status" value="1"/>
</dbReference>
<dbReference type="SUPFAM" id="SSF141523">
    <property type="entry name" value="L,D-transpeptidase catalytic domain-like"/>
    <property type="match status" value="1"/>
</dbReference>
<dbReference type="RefSeq" id="WP_044088361.1">
    <property type="nucleotide sequence ID" value="NZ_JDUW01000001.1"/>
</dbReference>
<evidence type="ECO:0000256" key="1">
    <source>
        <dbReference type="ARBA" id="ARBA00004752"/>
    </source>
</evidence>
<keyword evidence="2" id="KW-0808">Transferase</keyword>
<dbReference type="UniPathway" id="UPA00219"/>
<keyword evidence="4 6" id="KW-0573">Peptidoglycan synthesis</keyword>
<dbReference type="InterPro" id="IPR005490">
    <property type="entry name" value="LD_TPept_cat_dom"/>
</dbReference>
<keyword evidence="10" id="KW-1185">Reference proteome</keyword>
<evidence type="ECO:0000313" key="10">
    <source>
        <dbReference type="Proteomes" id="UP000028984"/>
    </source>
</evidence>
<dbReference type="Pfam" id="PF03734">
    <property type="entry name" value="YkuD"/>
    <property type="match status" value="1"/>
</dbReference>
<dbReference type="PANTHER" id="PTHR30582">
    <property type="entry name" value="L,D-TRANSPEPTIDASE"/>
    <property type="match status" value="1"/>
</dbReference>
<dbReference type="GO" id="GO:0005576">
    <property type="term" value="C:extracellular region"/>
    <property type="evidence" value="ECO:0007669"/>
    <property type="project" value="TreeGrafter"/>
</dbReference>
<dbReference type="InterPro" id="IPR022029">
    <property type="entry name" value="YoaR-like_PG-bd"/>
</dbReference>
<dbReference type="EMBL" id="JGZK01000003">
    <property type="protein sequence ID" value="KFI87143.1"/>
    <property type="molecule type" value="Genomic_DNA"/>
</dbReference>
<evidence type="ECO:0000256" key="6">
    <source>
        <dbReference type="PROSITE-ProRule" id="PRU01373"/>
    </source>
</evidence>
<dbReference type="Pfam" id="PF12229">
    <property type="entry name" value="PG_binding_4"/>
    <property type="match status" value="1"/>
</dbReference>
<dbReference type="GO" id="GO:0008360">
    <property type="term" value="P:regulation of cell shape"/>
    <property type="evidence" value="ECO:0007669"/>
    <property type="project" value="UniProtKB-UniRule"/>
</dbReference>
<dbReference type="STRING" id="1437610.BREU_0167"/>
<organism evidence="9 10">
    <name type="scientific">Bifidobacterium reuteri DSM 23975</name>
    <dbReference type="NCBI Taxonomy" id="1437610"/>
    <lineage>
        <taxon>Bacteria</taxon>
        <taxon>Bacillati</taxon>
        <taxon>Actinomycetota</taxon>
        <taxon>Actinomycetes</taxon>
        <taxon>Bifidobacteriales</taxon>
        <taxon>Bifidobacteriaceae</taxon>
        <taxon>Bifidobacterium</taxon>
    </lineage>
</organism>
<evidence type="ECO:0000256" key="5">
    <source>
        <dbReference type="ARBA" id="ARBA00023316"/>
    </source>
</evidence>
<evidence type="ECO:0000256" key="7">
    <source>
        <dbReference type="SAM" id="Phobius"/>
    </source>
</evidence>
<dbReference type="GO" id="GO:0071555">
    <property type="term" value="P:cell wall organization"/>
    <property type="evidence" value="ECO:0007669"/>
    <property type="project" value="UniProtKB-UniRule"/>
</dbReference>
<dbReference type="Proteomes" id="UP000028984">
    <property type="component" value="Unassembled WGS sequence"/>
</dbReference>
<evidence type="ECO:0000256" key="4">
    <source>
        <dbReference type="ARBA" id="ARBA00022984"/>
    </source>
</evidence>
<dbReference type="PANTHER" id="PTHR30582:SF2">
    <property type="entry name" value="L,D-TRANSPEPTIDASE YCIB-RELATED"/>
    <property type="match status" value="1"/>
</dbReference>
<dbReference type="InterPro" id="IPR050979">
    <property type="entry name" value="LD-transpeptidase"/>
</dbReference>
<feature type="transmembrane region" description="Helical" evidence="7">
    <location>
        <begin position="56"/>
        <end position="79"/>
    </location>
</feature>
<keyword evidence="7" id="KW-1133">Transmembrane helix</keyword>
<comment type="pathway">
    <text evidence="1 6">Cell wall biogenesis; peptidoglycan biosynthesis.</text>
</comment>
<feature type="domain" description="L,D-TPase catalytic" evidence="8">
    <location>
        <begin position="400"/>
        <end position="540"/>
    </location>
</feature>
<reference evidence="9 10" key="1">
    <citation type="submission" date="2014-03" db="EMBL/GenBank/DDBJ databases">
        <title>Genomics of Bifidobacteria.</title>
        <authorList>
            <person name="Ventura M."/>
            <person name="Milani C."/>
            <person name="Lugli G.A."/>
        </authorList>
    </citation>
    <scope>NUCLEOTIDE SEQUENCE [LARGE SCALE GENOMIC DNA]</scope>
    <source>
        <strain evidence="9 10">DSM 23975</strain>
    </source>
</reference>
<sequence length="541" mass="57439">MTDNFGQPVGISQPGIAKSVSDGETTAVFAPFDVVQPPVNGVAEHAIRVKPRKRHVWPWIVLGVVAVLGAVCGGGFWFFQSHALPGATLWGNPVMGQSKSHIAAQIDDAVSNTTVTASYEGKTAKISLKDLGLSVDSDAIASDVVNAKRDSAWWQQYAFWVKKNVDVAPASVSAANSTTLNSKLGVDEVKPIDASVNLNADKNAFDVVPGQPGKGLDAKPVAEAAVASIKSLGNDSSPTVEVSLKSTDPQITDTVANDAKSTLDNLIKNPVAIKIGDHQIASVDARALAASMRVDANKNGKLASGETRNGYVVFDANKIQQYYDQSIKPTFQTSREDREVIVNNDGDELKVIKEGHDGVTITTGADGSVGNDAVEALAKGSGSVSVEGTVDPMQTKKTKRHVVVDLSDRLVHVYENDQEIKTFHASVGEDNNPTTGVCEGDLCTPTGDFKVWLKYPTQDMSGSVKLSDGSTSTWSVKGVGDVNYFSKDGCAIHRIAKSSFTSDATIAGMNNISHGCVGIGWDVSDWFYDWCLMGTSVHVQL</sequence>
<keyword evidence="7" id="KW-0812">Transmembrane</keyword>
<dbReference type="GO" id="GO:0016740">
    <property type="term" value="F:transferase activity"/>
    <property type="evidence" value="ECO:0007669"/>
    <property type="project" value="UniProtKB-KW"/>
</dbReference>
<dbReference type="GO" id="GO:0018104">
    <property type="term" value="P:peptidoglycan-protein cross-linking"/>
    <property type="evidence" value="ECO:0007669"/>
    <property type="project" value="TreeGrafter"/>
</dbReference>
<feature type="active site" description="Proton donor/acceptor" evidence="6">
    <location>
        <position position="493"/>
    </location>
</feature>
<keyword evidence="3 6" id="KW-0133">Cell shape</keyword>
<gene>
    <name evidence="9" type="ORF">BREU_0167</name>
</gene>
<dbReference type="GO" id="GO:0071972">
    <property type="term" value="F:peptidoglycan L,D-transpeptidase activity"/>
    <property type="evidence" value="ECO:0007669"/>
    <property type="project" value="TreeGrafter"/>
</dbReference>
<evidence type="ECO:0000313" key="9">
    <source>
        <dbReference type="EMBL" id="KFI87143.1"/>
    </source>
</evidence>
<proteinExistence type="predicted"/>
<keyword evidence="5 6" id="KW-0961">Cell wall biogenesis/degradation</keyword>
<protein>
    <submittedName>
        <fullName evidence="9">L,D-transpeptidase catalytic domain-containing protein</fullName>
    </submittedName>
</protein>
<dbReference type="OrthoDB" id="3176960at2"/>
<dbReference type="InterPro" id="IPR038063">
    <property type="entry name" value="Transpep_catalytic_dom"/>
</dbReference>
<evidence type="ECO:0000259" key="8">
    <source>
        <dbReference type="PROSITE" id="PS52029"/>
    </source>
</evidence>
<name>A0A087CV43_9BIFI</name>
<feature type="active site" description="Nucleophile" evidence="6">
    <location>
        <position position="516"/>
    </location>
</feature>
<evidence type="ECO:0000256" key="3">
    <source>
        <dbReference type="ARBA" id="ARBA00022960"/>
    </source>
</evidence>
<keyword evidence="7" id="KW-0472">Membrane</keyword>
<dbReference type="AlphaFoldDB" id="A0A087CV43"/>
<dbReference type="Gene3D" id="2.40.440.10">
    <property type="entry name" value="L,D-transpeptidase catalytic domain-like"/>
    <property type="match status" value="1"/>
</dbReference>
<accession>A0A087CV43</accession>
<comment type="caution">
    <text evidence="9">The sequence shown here is derived from an EMBL/GenBank/DDBJ whole genome shotgun (WGS) entry which is preliminary data.</text>
</comment>